<comment type="similarity">
    <text evidence="1">Belongs to the CNOT10 family.</text>
</comment>
<organism evidence="3 4">
    <name type="scientific">Forsythia ovata</name>
    <dbReference type="NCBI Taxonomy" id="205694"/>
    <lineage>
        <taxon>Eukaryota</taxon>
        <taxon>Viridiplantae</taxon>
        <taxon>Streptophyta</taxon>
        <taxon>Embryophyta</taxon>
        <taxon>Tracheophyta</taxon>
        <taxon>Spermatophyta</taxon>
        <taxon>Magnoliopsida</taxon>
        <taxon>eudicotyledons</taxon>
        <taxon>Gunneridae</taxon>
        <taxon>Pentapetalae</taxon>
        <taxon>asterids</taxon>
        <taxon>lamiids</taxon>
        <taxon>Lamiales</taxon>
        <taxon>Oleaceae</taxon>
        <taxon>Forsythieae</taxon>
        <taxon>Forsythia</taxon>
    </lineage>
</organism>
<dbReference type="InterPro" id="IPR039740">
    <property type="entry name" value="CNOT10"/>
</dbReference>
<dbReference type="EMBL" id="JBFOLJ010000018">
    <property type="protein sequence ID" value="KAL2464431.1"/>
    <property type="molecule type" value="Genomic_DNA"/>
</dbReference>
<evidence type="ECO:0000313" key="4">
    <source>
        <dbReference type="Proteomes" id="UP001604277"/>
    </source>
</evidence>
<dbReference type="InterPro" id="IPR011990">
    <property type="entry name" value="TPR-like_helical_dom_sf"/>
</dbReference>
<dbReference type="PANTHER" id="PTHR12979">
    <property type="entry name" value="CCR4-NOT TRANSCRIPTION COMPLEX SUBUNIT 10"/>
    <property type="match status" value="1"/>
</dbReference>
<dbReference type="AlphaFoldDB" id="A0ABD1PKK2"/>
<dbReference type="PANTHER" id="PTHR12979:SF5">
    <property type="entry name" value="CCR4-NOT TRANSCRIPTION COMPLEX SUBUNIT 10"/>
    <property type="match status" value="1"/>
</dbReference>
<dbReference type="Gene3D" id="1.25.40.10">
    <property type="entry name" value="Tetratricopeptide repeat domain"/>
    <property type="match status" value="2"/>
</dbReference>
<evidence type="ECO:0000256" key="1">
    <source>
        <dbReference type="ARBA" id="ARBA00010080"/>
    </source>
</evidence>
<comment type="caution">
    <text evidence="3">The sequence shown here is derived from an EMBL/GenBank/DDBJ whole genome shotgun (WGS) entry which is preliminary data.</text>
</comment>
<dbReference type="SUPFAM" id="SSF48452">
    <property type="entry name" value="TPR-like"/>
    <property type="match status" value="1"/>
</dbReference>
<sequence>MDSAYATLPIASTDVSPPEAAVEDDGSLPVTAGLAKEAAVLFQAGKLVDCLGVLNQLLQKREDDPKVLHNIAIAESVQDGCSDPKRLIEVLENFKKLSEKLALTSGGNLEAFSNNGSKMTGVTEGSNMAHQFSSSPVVCSDEFDTSVTMFNMAVIWFHLHEYAKPFSILDTLYQNIEPIDEGTALRICLLLLDVALLSHHASKSVDVINYMEKVFCVNSLISPANNRNSLPVHHVSRSALLPSNSTIPDASTSDSVTNANTLEISFSRALSEEVLEDESLQLSSSLDISEQNLQRPGGLAFCNDVPRSHAEESHSTIDLRIKLHFCKVRYFLLTRNHKEAKREVKMAMNIAHGKDYPMALYLKSHLEYARGNHRKAIKLLMASSNRIEIGISSMYYNNLGCIFYRLGKHHTSGVFFSKALSISSLVRKEKPLKLATISQDKSLLITYNCGLHYLVCGKPFPAARCFQKASLGFYNRPLVWLRIAECCLMALEKGILNTGACAPDRSDIKVNVVGKGKWRRLAIEDGISTNGQWEYVEKEELFSGDDKQPNLSISLARQCLVNALYLLDCSESRYSISGLPYSSEESESRETVSCKNITPKNVSGGDSKATNAPSGSGQVNVNGEWKEQKGGNSYSTCLQNSTSDYDDICQKENQMMKQAVFVDLAYVELELGNPLKALAAARSLLKLPGCSRAYIFLGNMYVAEALCLLNQPKEAAEHLMMYVSGGNSVERPYTQEDCEKGIMEKVAGFEESNGGSNESEGFVFLKPEEAVGVICANTAANYTMLGDLEKAHQFAIKALSAVPNNAKATLTAIYVDLKFGKTQEALAKLRHYTCVRFLPGGSTLNGSSPHPSL</sequence>
<keyword evidence="4" id="KW-1185">Reference proteome</keyword>
<evidence type="ECO:0000313" key="3">
    <source>
        <dbReference type="EMBL" id="KAL2464431.1"/>
    </source>
</evidence>
<gene>
    <name evidence="3" type="ORF">Fot_52387</name>
</gene>
<accession>A0ABD1PKK2</accession>
<name>A0ABD1PKK2_9LAMI</name>
<protein>
    <submittedName>
        <fullName evidence="3">Tetratricopeptide repeat (TPR)-like superfamily protein</fullName>
    </submittedName>
</protein>
<feature type="compositionally biased region" description="Polar residues" evidence="2">
    <location>
        <begin position="608"/>
        <end position="621"/>
    </location>
</feature>
<evidence type="ECO:0000256" key="2">
    <source>
        <dbReference type="SAM" id="MobiDB-lite"/>
    </source>
</evidence>
<feature type="region of interest" description="Disordered" evidence="2">
    <location>
        <begin position="590"/>
        <end position="633"/>
    </location>
</feature>
<reference evidence="4" key="1">
    <citation type="submission" date="2024-07" db="EMBL/GenBank/DDBJ databases">
        <title>Two chromosome-level genome assemblies of Korean endemic species Abeliophyllum distichum and Forsythia ovata (Oleaceae).</title>
        <authorList>
            <person name="Jang H."/>
        </authorList>
    </citation>
    <scope>NUCLEOTIDE SEQUENCE [LARGE SCALE GENOMIC DNA]</scope>
</reference>
<dbReference type="SUPFAM" id="SSF81901">
    <property type="entry name" value="HCP-like"/>
    <property type="match status" value="1"/>
</dbReference>
<proteinExistence type="inferred from homology"/>
<dbReference type="Proteomes" id="UP001604277">
    <property type="component" value="Unassembled WGS sequence"/>
</dbReference>